<name>A0ABQ5RAK3_9ACTN</name>
<protein>
    <submittedName>
        <fullName evidence="1">Uncharacterized protein</fullName>
    </submittedName>
</protein>
<sequence length="130" mass="13201">MLGDGLAGSVEPAVPVMVGAGALGLSEALGCVELSDSGSAMIATIRAPTVARVPTTVRNLIHGSLSILPGELDPRNVATLTAIALGLLRADPLTPSTGLARVSRVLSMIRQRSNGPARQPGVASFLTIPR</sequence>
<dbReference type="EMBL" id="BSDI01000072">
    <property type="protein sequence ID" value="GLI02937.1"/>
    <property type="molecule type" value="Genomic_DNA"/>
</dbReference>
<keyword evidence="2" id="KW-1185">Reference proteome</keyword>
<gene>
    <name evidence="1" type="ORF">Pa4123_82150</name>
</gene>
<dbReference type="Proteomes" id="UP001144280">
    <property type="component" value="Unassembled WGS sequence"/>
</dbReference>
<evidence type="ECO:0000313" key="1">
    <source>
        <dbReference type="EMBL" id="GLI02937.1"/>
    </source>
</evidence>
<proteinExistence type="predicted"/>
<comment type="caution">
    <text evidence="1">The sequence shown here is derived from an EMBL/GenBank/DDBJ whole genome shotgun (WGS) entry which is preliminary data.</text>
</comment>
<accession>A0ABQ5RAK3</accession>
<evidence type="ECO:0000313" key="2">
    <source>
        <dbReference type="Proteomes" id="UP001144280"/>
    </source>
</evidence>
<dbReference type="RefSeq" id="WP_281904744.1">
    <property type="nucleotide sequence ID" value="NZ_BSDI01000072.1"/>
</dbReference>
<reference evidence="1" key="1">
    <citation type="submission" date="2022-12" db="EMBL/GenBank/DDBJ databases">
        <title>New Phytohabitans aurantiacus sp. RD004123 nov., an actinomycete isolated from soil.</title>
        <authorList>
            <person name="Triningsih D.W."/>
            <person name="Harunari E."/>
            <person name="Igarashi Y."/>
        </authorList>
    </citation>
    <scope>NUCLEOTIDE SEQUENCE</scope>
    <source>
        <strain evidence="1">RD004123</strain>
    </source>
</reference>
<organism evidence="1 2">
    <name type="scientific">Phytohabitans aurantiacus</name>
    <dbReference type="NCBI Taxonomy" id="3016789"/>
    <lineage>
        <taxon>Bacteria</taxon>
        <taxon>Bacillati</taxon>
        <taxon>Actinomycetota</taxon>
        <taxon>Actinomycetes</taxon>
        <taxon>Micromonosporales</taxon>
        <taxon>Micromonosporaceae</taxon>
    </lineage>
</organism>